<keyword evidence="2" id="KW-0732">Signal</keyword>
<feature type="compositionally biased region" description="Polar residues" evidence="1">
    <location>
        <begin position="42"/>
        <end position="55"/>
    </location>
</feature>
<feature type="region of interest" description="Disordered" evidence="1">
    <location>
        <begin position="33"/>
        <end position="56"/>
    </location>
</feature>
<name>A0A6A5X1I3_9PLEO</name>
<evidence type="ECO:0000313" key="3">
    <source>
        <dbReference type="EMBL" id="KAF2004096.1"/>
    </source>
</evidence>
<dbReference type="EMBL" id="ML977569">
    <property type="protein sequence ID" value="KAF2004096.1"/>
    <property type="molecule type" value="Genomic_DNA"/>
</dbReference>
<dbReference type="Proteomes" id="UP000799779">
    <property type="component" value="Unassembled WGS sequence"/>
</dbReference>
<dbReference type="AlphaFoldDB" id="A0A6A5X1I3"/>
<accession>A0A6A5X1I3</accession>
<proteinExistence type="predicted"/>
<evidence type="ECO:0000313" key="4">
    <source>
        <dbReference type="Proteomes" id="UP000799779"/>
    </source>
</evidence>
<feature type="signal peptide" evidence="2">
    <location>
        <begin position="1"/>
        <end position="20"/>
    </location>
</feature>
<gene>
    <name evidence="3" type="ORF">P154DRAFT_572547</name>
</gene>
<keyword evidence="4" id="KW-1185">Reference proteome</keyword>
<organism evidence="3 4">
    <name type="scientific">Amniculicola lignicola CBS 123094</name>
    <dbReference type="NCBI Taxonomy" id="1392246"/>
    <lineage>
        <taxon>Eukaryota</taxon>
        <taxon>Fungi</taxon>
        <taxon>Dikarya</taxon>
        <taxon>Ascomycota</taxon>
        <taxon>Pezizomycotina</taxon>
        <taxon>Dothideomycetes</taxon>
        <taxon>Pleosporomycetidae</taxon>
        <taxon>Pleosporales</taxon>
        <taxon>Amniculicolaceae</taxon>
        <taxon>Amniculicola</taxon>
    </lineage>
</organism>
<sequence>MQLQKIAVFGLISFSTKACGTQVAIKDNTNRCDTAESDHNPCESTSYPNPNFQSHGQDERPLWILGNVGCTDSVSTSFCVQTCKCKCNGMNLRCPDPPICTPEESILCKKYCICWTP</sequence>
<dbReference type="OrthoDB" id="10316196at2759"/>
<reference evidence="3" key="1">
    <citation type="journal article" date="2020" name="Stud. Mycol.">
        <title>101 Dothideomycetes genomes: a test case for predicting lifestyles and emergence of pathogens.</title>
        <authorList>
            <person name="Haridas S."/>
            <person name="Albert R."/>
            <person name="Binder M."/>
            <person name="Bloem J."/>
            <person name="Labutti K."/>
            <person name="Salamov A."/>
            <person name="Andreopoulos B."/>
            <person name="Baker S."/>
            <person name="Barry K."/>
            <person name="Bills G."/>
            <person name="Bluhm B."/>
            <person name="Cannon C."/>
            <person name="Castanera R."/>
            <person name="Culley D."/>
            <person name="Daum C."/>
            <person name="Ezra D."/>
            <person name="Gonzalez J."/>
            <person name="Henrissat B."/>
            <person name="Kuo A."/>
            <person name="Liang C."/>
            <person name="Lipzen A."/>
            <person name="Lutzoni F."/>
            <person name="Magnuson J."/>
            <person name="Mondo S."/>
            <person name="Nolan M."/>
            <person name="Ohm R."/>
            <person name="Pangilinan J."/>
            <person name="Park H.-J."/>
            <person name="Ramirez L."/>
            <person name="Alfaro M."/>
            <person name="Sun H."/>
            <person name="Tritt A."/>
            <person name="Yoshinaga Y."/>
            <person name="Zwiers L.-H."/>
            <person name="Turgeon B."/>
            <person name="Goodwin S."/>
            <person name="Spatafora J."/>
            <person name="Crous P."/>
            <person name="Grigoriev I."/>
        </authorList>
    </citation>
    <scope>NUCLEOTIDE SEQUENCE</scope>
    <source>
        <strain evidence="3">CBS 123094</strain>
    </source>
</reference>
<protein>
    <submittedName>
        <fullName evidence="3">Uncharacterized protein</fullName>
    </submittedName>
</protein>
<evidence type="ECO:0000256" key="1">
    <source>
        <dbReference type="SAM" id="MobiDB-lite"/>
    </source>
</evidence>
<feature type="chain" id="PRO_5025591180" evidence="2">
    <location>
        <begin position="21"/>
        <end position="117"/>
    </location>
</feature>
<evidence type="ECO:0000256" key="2">
    <source>
        <dbReference type="SAM" id="SignalP"/>
    </source>
</evidence>